<dbReference type="AlphaFoldDB" id="A0A8T4KX46"/>
<dbReference type="Proteomes" id="UP000680185">
    <property type="component" value="Unassembled WGS sequence"/>
</dbReference>
<evidence type="ECO:0000313" key="2">
    <source>
        <dbReference type="Proteomes" id="UP000680185"/>
    </source>
</evidence>
<dbReference type="EMBL" id="JAGVWB010000034">
    <property type="protein sequence ID" value="MBS3058727.1"/>
    <property type="molecule type" value="Genomic_DNA"/>
</dbReference>
<sequence>MEGTQVLHRIGEIWGIPTERLQPKIVYSPKLREVRGKAYPLLHKIKIGPRGRKGDAKGTREHEKTHIAHHLIMPEHERTGSSRGRRIISAASTGFFGGNPKRTQRIIKIETIADLAHKDAHFKSDKGTTRAFKEMFTEVSTTTAILFWWGGLPAIAGIIGARTAARTAEFLLNKKPVQNIYANHGIDGIILFMANPPKVFGAIETRLWNRRMVKEGLLKPNGGLTEKGELLLRYRLPKQLIIERIEEAEKNRQHETARKAVP</sequence>
<gene>
    <name evidence="1" type="ORF">J4478_04995</name>
</gene>
<comment type="caution">
    <text evidence="1">The sequence shown here is derived from an EMBL/GenBank/DDBJ whole genome shotgun (WGS) entry which is preliminary data.</text>
</comment>
<accession>A0A8T4KX46</accession>
<organism evidence="1 2">
    <name type="scientific">Candidatus Iainarchaeum sp</name>
    <dbReference type="NCBI Taxonomy" id="3101447"/>
    <lineage>
        <taxon>Archaea</taxon>
        <taxon>Candidatus Iainarchaeota</taxon>
        <taxon>Candidatus Iainarchaeia</taxon>
        <taxon>Candidatus Iainarchaeales</taxon>
        <taxon>Candidatus Iainarchaeaceae</taxon>
        <taxon>Candidatus Iainarchaeum</taxon>
    </lineage>
</organism>
<protein>
    <submittedName>
        <fullName evidence="1">Uncharacterized protein</fullName>
    </submittedName>
</protein>
<evidence type="ECO:0000313" key="1">
    <source>
        <dbReference type="EMBL" id="MBS3058727.1"/>
    </source>
</evidence>
<reference evidence="1" key="1">
    <citation type="submission" date="2021-03" db="EMBL/GenBank/DDBJ databases">
        <authorList>
            <person name="Jaffe A."/>
        </authorList>
    </citation>
    <scope>NUCLEOTIDE SEQUENCE</scope>
    <source>
        <strain evidence="1">RIFCSPLOWO2_01_FULL_43_13</strain>
    </source>
</reference>
<name>A0A8T4KX46_9ARCH</name>
<proteinExistence type="predicted"/>
<reference evidence="1" key="2">
    <citation type="submission" date="2021-05" db="EMBL/GenBank/DDBJ databases">
        <title>Protein family content uncovers lineage relationships and bacterial pathway maintenance mechanisms in DPANN archaea.</title>
        <authorList>
            <person name="Castelle C.J."/>
            <person name="Meheust R."/>
            <person name="Jaffe A.L."/>
            <person name="Seitz K."/>
            <person name="Gong X."/>
            <person name="Baker B.J."/>
            <person name="Banfield J.F."/>
        </authorList>
    </citation>
    <scope>NUCLEOTIDE SEQUENCE</scope>
    <source>
        <strain evidence="1">RIFCSPLOWO2_01_FULL_43_13</strain>
    </source>
</reference>